<dbReference type="EMBL" id="LVVM01003893">
    <property type="protein sequence ID" value="OJA14099.1"/>
    <property type="molecule type" value="Genomic_DNA"/>
</dbReference>
<evidence type="ECO:0000313" key="1">
    <source>
        <dbReference type="EMBL" id="OJA14099.1"/>
    </source>
</evidence>
<reference evidence="1 2" key="1">
    <citation type="submission" date="2016-03" db="EMBL/GenBank/DDBJ databases">
        <title>Comparative genomics of the ectomycorrhizal sister species Rhizopogon vinicolor and Rhizopogon vesiculosus (Basidiomycota: Boletales) reveals a divergence of the mating type B locus.</title>
        <authorList>
            <person name="Mujic A.B."/>
            <person name="Kuo A."/>
            <person name="Tritt A."/>
            <person name="Lipzen A."/>
            <person name="Chen C."/>
            <person name="Johnson J."/>
            <person name="Sharma A."/>
            <person name="Barry K."/>
            <person name="Grigoriev I.V."/>
            <person name="Spatafora J.W."/>
        </authorList>
    </citation>
    <scope>NUCLEOTIDE SEQUENCE [LARGE SCALE GENOMIC DNA]</scope>
    <source>
        <strain evidence="1 2">AM-OR11-056</strain>
    </source>
</reference>
<keyword evidence="2" id="KW-1185">Reference proteome</keyword>
<protein>
    <submittedName>
        <fullName evidence="1">Uncharacterized protein</fullName>
    </submittedName>
</protein>
<dbReference type="AlphaFoldDB" id="A0A1J8Q2B3"/>
<evidence type="ECO:0000313" key="2">
    <source>
        <dbReference type="Proteomes" id="UP000183567"/>
    </source>
</evidence>
<accession>A0A1J8Q2B3</accession>
<name>A0A1J8Q2B3_9AGAM</name>
<proteinExistence type="predicted"/>
<comment type="caution">
    <text evidence="1">The sequence shown here is derived from an EMBL/GenBank/DDBJ whole genome shotgun (WGS) entry which is preliminary data.</text>
</comment>
<sequence>MQGQHSIMLINSSKKLATAL</sequence>
<dbReference type="Proteomes" id="UP000183567">
    <property type="component" value="Unassembled WGS sequence"/>
</dbReference>
<organism evidence="1 2">
    <name type="scientific">Rhizopogon vesiculosus</name>
    <dbReference type="NCBI Taxonomy" id="180088"/>
    <lineage>
        <taxon>Eukaryota</taxon>
        <taxon>Fungi</taxon>
        <taxon>Dikarya</taxon>
        <taxon>Basidiomycota</taxon>
        <taxon>Agaricomycotina</taxon>
        <taxon>Agaricomycetes</taxon>
        <taxon>Agaricomycetidae</taxon>
        <taxon>Boletales</taxon>
        <taxon>Suillineae</taxon>
        <taxon>Rhizopogonaceae</taxon>
        <taxon>Rhizopogon</taxon>
    </lineage>
</organism>
<gene>
    <name evidence="1" type="ORF">AZE42_10010</name>
</gene>